<evidence type="ECO:0000313" key="2">
    <source>
        <dbReference type="Proteomes" id="UP000593568"/>
    </source>
</evidence>
<accession>A0A7J9DYL9</accession>
<reference evidence="1 2" key="1">
    <citation type="journal article" date="2019" name="Genome Biol. Evol.">
        <title>Insights into the evolution of the New World diploid cottons (Gossypium, subgenus Houzingenia) based on genome sequencing.</title>
        <authorList>
            <person name="Grover C.E."/>
            <person name="Arick M.A. 2nd"/>
            <person name="Thrash A."/>
            <person name="Conover J.L."/>
            <person name="Sanders W.S."/>
            <person name="Peterson D.G."/>
            <person name="Frelichowski J.E."/>
            <person name="Scheffler J.A."/>
            <person name="Scheffler B.E."/>
            <person name="Wendel J.F."/>
        </authorList>
    </citation>
    <scope>NUCLEOTIDE SEQUENCE [LARGE SCALE GENOMIC DNA]</scope>
    <source>
        <strain evidence="1">8</strain>
        <tissue evidence="1">Leaf</tissue>
    </source>
</reference>
<organism evidence="1 2">
    <name type="scientific">Gossypium trilobum</name>
    <dbReference type="NCBI Taxonomy" id="34281"/>
    <lineage>
        <taxon>Eukaryota</taxon>
        <taxon>Viridiplantae</taxon>
        <taxon>Streptophyta</taxon>
        <taxon>Embryophyta</taxon>
        <taxon>Tracheophyta</taxon>
        <taxon>Spermatophyta</taxon>
        <taxon>Magnoliopsida</taxon>
        <taxon>eudicotyledons</taxon>
        <taxon>Gunneridae</taxon>
        <taxon>Pentapetalae</taxon>
        <taxon>rosids</taxon>
        <taxon>malvids</taxon>
        <taxon>Malvales</taxon>
        <taxon>Malvaceae</taxon>
        <taxon>Malvoideae</taxon>
        <taxon>Gossypium</taxon>
    </lineage>
</organism>
<protein>
    <submittedName>
        <fullName evidence="1">Uncharacterized protein</fullName>
    </submittedName>
</protein>
<keyword evidence="2" id="KW-1185">Reference proteome</keyword>
<dbReference type="EMBL" id="JABEZW010000005">
    <property type="protein sequence ID" value="MBA0765873.1"/>
    <property type="molecule type" value="Genomic_DNA"/>
</dbReference>
<proteinExistence type="predicted"/>
<gene>
    <name evidence="1" type="ORF">Gotri_014987</name>
</gene>
<name>A0A7J9DYL9_9ROSI</name>
<evidence type="ECO:0000313" key="1">
    <source>
        <dbReference type="EMBL" id="MBA0765873.1"/>
    </source>
</evidence>
<dbReference type="AlphaFoldDB" id="A0A7J9DYL9"/>
<sequence length="46" mass="5135">MDAYLTRLSLEDREEEGWDVIRGDSGYGLASYKLCLVGSFFTASIV</sequence>
<comment type="caution">
    <text evidence="1">The sequence shown here is derived from an EMBL/GenBank/DDBJ whole genome shotgun (WGS) entry which is preliminary data.</text>
</comment>
<dbReference type="Proteomes" id="UP000593568">
    <property type="component" value="Unassembled WGS sequence"/>
</dbReference>